<protein>
    <recommendedName>
        <fullName evidence="4">Transmembrane protein</fullName>
    </recommendedName>
</protein>
<feature type="transmembrane region" description="Helical" evidence="1">
    <location>
        <begin position="77"/>
        <end position="99"/>
    </location>
</feature>
<keyword evidence="3" id="KW-1185">Reference proteome</keyword>
<proteinExistence type="predicted"/>
<sequence length="160" mass="16807">MIKLIHPVAGALAIATIGTFWLSTVLSELFASHATVATVKSTIPWGFLLLIPALAATGGTGVILAKGRRAGLIGAKFKRMPFIAGNGILILIPSALFLASKAQAAEFDATFYAVQAIELVAGATNITLLALNMRDGLKMKGWLRRKPAGSPEPELRGQLT</sequence>
<evidence type="ECO:0000256" key="1">
    <source>
        <dbReference type="SAM" id="Phobius"/>
    </source>
</evidence>
<keyword evidence="1" id="KW-0812">Transmembrane</keyword>
<evidence type="ECO:0000313" key="3">
    <source>
        <dbReference type="Proteomes" id="UP000231194"/>
    </source>
</evidence>
<feature type="transmembrane region" description="Helical" evidence="1">
    <location>
        <begin position="111"/>
        <end position="131"/>
    </location>
</feature>
<keyword evidence="1" id="KW-0472">Membrane</keyword>
<dbReference type="AlphaFoldDB" id="A0A2M8R734"/>
<name>A0A2M8R734_9BRAD</name>
<dbReference type="EMBL" id="PGVG01000015">
    <property type="protein sequence ID" value="PJG53641.1"/>
    <property type="molecule type" value="Genomic_DNA"/>
</dbReference>
<dbReference type="RefSeq" id="WP_100233492.1">
    <property type="nucleotide sequence ID" value="NZ_PGVG01000015.1"/>
</dbReference>
<comment type="caution">
    <text evidence="2">The sequence shown here is derived from an EMBL/GenBank/DDBJ whole genome shotgun (WGS) entry which is preliminary data.</text>
</comment>
<dbReference type="OrthoDB" id="5195601at2"/>
<gene>
    <name evidence="2" type="ORF">CVM73_19485</name>
</gene>
<organism evidence="2 3">
    <name type="scientific">Bradyrhizobium forestalis</name>
    <dbReference type="NCBI Taxonomy" id="1419263"/>
    <lineage>
        <taxon>Bacteria</taxon>
        <taxon>Pseudomonadati</taxon>
        <taxon>Pseudomonadota</taxon>
        <taxon>Alphaproteobacteria</taxon>
        <taxon>Hyphomicrobiales</taxon>
        <taxon>Nitrobacteraceae</taxon>
        <taxon>Bradyrhizobium</taxon>
    </lineage>
</organism>
<dbReference type="Proteomes" id="UP000231194">
    <property type="component" value="Unassembled WGS sequence"/>
</dbReference>
<feature type="transmembrane region" description="Helical" evidence="1">
    <location>
        <begin position="43"/>
        <end position="65"/>
    </location>
</feature>
<evidence type="ECO:0000313" key="2">
    <source>
        <dbReference type="EMBL" id="PJG53641.1"/>
    </source>
</evidence>
<reference evidence="2 3" key="1">
    <citation type="submission" date="2017-11" db="EMBL/GenBank/DDBJ databases">
        <title>Bradyrhizobium forestalis sp. nov., an efficient nitrogen-fixing bacterium isolated from nodules of forest legume species in the Amazon.</title>
        <authorList>
            <person name="Costa E.M."/>
            <person name="Guimaraes A."/>
            <person name="Carvalho T.S."/>
            <person name="Rodrigues T.L."/>
            <person name="Ribeiro P.R.A."/>
            <person name="Lebbe L."/>
            <person name="Willems A."/>
            <person name="Moreira F.M.S."/>
        </authorList>
    </citation>
    <scope>NUCLEOTIDE SEQUENCE [LARGE SCALE GENOMIC DNA]</scope>
    <source>
        <strain evidence="2 3">INPA54B</strain>
    </source>
</reference>
<evidence type="ECO:0008006" key="4">
    <source>
        <dbReference type="Google" id="ProtNLM"/>
    </source>
</evidence>
<accession>A0A2M8R734</accession>
<keyword evidence="1" id="KW-1133">Transmembrane helix</keyword>